<dbReference type="InterPro" id="IPR056398">
    <property type="entry name" value="Tudor_Coilin"/>
</dbReference>
<dbReference type="AlphaFoldDB" id="A0AAV6W353"/>
<dbReference type="PANTHER" id="PTHR15197:SF0">
    <property type="entry name" value="COILIN"/>
    <property type="match status" value="1"/>
</dbReference>
<reference evidence="3 4" key="1">
    <citation type="journal article" date="2022" name="Nat. Ecol. Evol.">
        <title>A masculinizing supergene underlies an exaggerated male reproductive morph in a spider.</title>
        <authorList>
            <person name="Hendrickx F."/>
            <person name="De Corte Z."/>
            <person name="Sonet G."/>
            <person name="Van Belleghem S.M."/>
            <person name="Kostlbacher S."/>
            <person name="Vangestel C."/>
        </authorList>
    </citation>
    <scope>NUCLEOTIDE SEQUENCE [LARGE SCALE GENOMIC DNA]</scope>
    <source>
        <strain evidence="3">W744_W776</strain>
    </source>
</reference>
<dbReference type="GO" id="GO:0030619">
    <property type="term" value="F:U1 snRNA binding"/>
    <property type="evidence" value="ECO:0007669"/>
    <property type="project" value="TreeGrafter"/>
</dbReference>
<dbReference type="GO" id="GO:0030620">
    <property type="term" value="F:U2 snRNA binding"/>
    <property type="evidence" value="ECO:0007669"/>
    <property type="project" value="TreeGrafter"/>
</dbReference>
<feature type="region of interest" description="Disordered" evidence="1">
    <location>
        <begin position="494"/>
        <end position="533"/>
    </location>
</feature>
<evidence type="ECO:0000259" key="2">
    <source>
        <dbReference type="Pfam" id="PF23086"/>
    </source>
</evidence>
<feature type="region of interest" description="Disordered" evidence="1">
    <location>
        <begin position="444"/>
        <end position="465"/>
    </location>
</feature>
<feature type="compositionally biased region" description="Basic and acidic residues" evidence="1">
    <location>
        <begin position="575"/>
        <end position="589"/>
    </location>
</feature>
<comment type="caution">
    <text evidence="3">The sequence shown here is derived from an EMBL/GenBank/DDBJ whole genome shotgun (WGS) entry which is preliminary data.</text>
</comment>
<gene>
    <name evidence="3" type="ORF">JTE90_012825</name>
</gene>
<dbReference type="Proteomes" id="UP000827092">
    <property type="component" value="Unassembled WGS sequence"/>
</dbReference>
<dbReference type="PANTHER" id="PTHR15197">
    <property type="entry name" value="COILIN P80"/>
    <property type="match status" value="1"/>
</dbReference>
<accession>A0AAV6W353</accession>
<feature type="domain" description="Coilin tudor" evidence="2">
    <location>
        <begin position="697"/>
        <end position="793"/>
    </location>
</feature>
<organism evidence="3 4">
    <name type="scientific">Oedothorax gibbosus</name>
    <dbReference type="NCBI Taxonomy" id="931172"/>
    <lineage>
        <taxon>Eukaryota</taxon>
        <taxon>Metazoa</taxon>
        <taxon>Ecdysozoa</taxon>
        <taxon>Arthropoda</taxon>
        <taxon>Chelicerata</taxon>
        <taxon>Arachnida</taxon>
        <taxon>Araneae</taxon>
        <taxon>Araneomorphae</taxon>
        <taxon>Entelegynae</taxon>
        <taxon>Araneoidea</taxon>
        <taxon>Linyphiidae</taxon>
        <taxon>Erigoninae</taxon>
        <taxon>Oedothorax</taxon>
    </lineage>
</organism>
<proteinExistence type="predicted"/>
<dbReference type="GO" id="GO:0000387">
    <property type="term" value="P:spliceosomal snRNP assembly"/>
    <property type="evidence" value="ECO:0007669"/>
    <property type="project" value="TreeGrafter"/>
</dbReference>
<protein>
    <recommendedName>
        <fullName evidence="2">Coilin tudor domain-containing protein</fullName>
    </recommendedName>
</protein>
<keyword evidence="4" id="KW-1185">Reference proteome</keyword>
<dbReference type="GO" id="GO:0015030">
    <property type="term" value="C:Cajal body"/>
    <property type="evidence" value="ECO:0007669"/>
    <property type="project" value="TreeGrafter"/>
</dbReference>
<feature type="compositionally biased region" description="Basic residues" evidence="1">
    <location>
        <begin position="516"/>
        <end position="528"/>
    </location>
</feature>
<feature type="region of interest" description="Disordered" evidence="1">
    <location>
        <begin position="574"/>
        <end position="612"/>
    </location>
</feature>
<feature type="compositionally biased region" description="Basic residues" evidence="1">
    <location>
        <begin position="90"/>
        <end position="99"/>
    </location>
</feature>
<feature type="compositionally biased region" description="Polar residues" evidence="1">
    <location>
        <begin position="205"/>
        <end position="215"/>
    </location>
</feature>
<evidence type="ECO:0000313" key="3">
    <source>
        <dbReference type="EMBL" id="KAG8201766.1"/>
    </source>
</evidence>
<dbReference type="EMBL" id="JAFNEN010000003">
    <property type="protein sequence ID" value="KAG8201766.1"/>
    <property type="molecule type" value="Genomic_DNA"/>
</dbReference>
<evidence type="ECO:0000256" key="1">
    <source>
        <dbReference type="SAM" id="MobiDB-lite"/>
    </source>
</evidence>
<feature type="region of interest" description="Disordered" evidence="1">
    <location>
        <begin position="205"/>
        <end position="246"/>
    </location>
</feature>
<feature type="region of interest" description="Disordered" evidence="1">
    <location>
        <begin position="81"/>
        <end position="103"/>
    </location>
</feature>
<evidence type="ECO:0000313" key="4">
    <source>
        <dbReference type="Proteomes" id="UP000827092"/>
    </source>
</evidence>
<dbReference type="Pfam" id="PF23086">
    <property type="entry name" value="Tudor_Coilin"/>
    <property type="match status" value="1"/>
</dbReference>
<sequence>MLISTIDLKNIADLKNAIINKLDLDTDGISLFVNGGLLLEEEKIIILRENDTVQIKYDKLSHSFCHNSSLTETQDRRLSLSAEKNDRNKVSKHSKKNKRSVGTNIQVVREYQNLSQHENSLDQFPLVQENTLNQLKVNSNDMEVDDQTLALNDDKCNGNKTLKHSKKHKSKTKDQELALQYETLPDSSVYSPSSVEVENNKLSISTENCNGNNTSKHSKTRRNRNEGSNLFVEEGNKDMNLSKKKRKRDVAPFDTFGENEIQIENSMLKPLFTENNTSSSKKNKSCYASTTKEVHVLNDSDNTEEVTEVPVVYDVSEIQIENSMLKPPFTENNTSSSKKNKYCYASTTKEVHVLNDSDNTEEVIEVPVVYDVSEIQMENSMLKPLFTENNTSFSKKNKSCYASTTKEVHVLNDSDNTEEVIEVPVVYDVSEIQMENSMLKPLFTENNTSSSKKNKSSYAKDVNVSSDSDNIVKVNEVPVVSDVSEKPKDTIHLKVNEDDNKPTDVSVDSSTLGSNCKKRKRNRKRNRKQKTDANLLGPFMSANISTFQNVPEDDSRALSPCDDYAGIRKHIRFTSPDRESTAKEMEPETNHSSSRGSPTKAILPPTPKGPTLHENIARATEIAKKNTSKFCTSPNSNCISASTKTPSLTASQLETTKELSPKPTLNSTTEALAEQILVDPNSSLIGENPLENSAASYTEYPLIKATPPMGAHIAFKLLELDENYSPVISDYKEGVIKSRNPKSEELEIELINVEIKPGRTGKFENLKEDEEPPEEVIEKVIVPWPSLIEPRLISQNSSK</sequence>
<name>A0AAV6W353_9ARAC</name>
<dbReference type="InterPro" id="IPR024822">
    <property type="entry name" value="Coilin"/>
</dbReference>